<dbReference type="GO" id="GO:0016874">
    <property type="term" value="F:ligase activity"/>
    <property type="evidence" value="ECO:0007669"/>
    <property type="project" value="UniProtKB-KW"/>
</dbReference>
<organism evidence="7 8">
    <name type="scientific">Acidiferrobacter thiooxydans</name>
    <dbReference type="NCBI Taxonomy" id="163359"/>
    <lineage>
        <taxon>Bacteria</taxon>
        <taxon>Pseudomonadati</taxon>
        <taxon>Pseudomonadota</taxon>
        <taxon>Gammaproteobacteria</taxon>
        <taxon>Acidiferrobacterales</taxon>
        <taxon>Acidiferrobacteraceae</taxon>
        <taxon>Acidiferrobacter</taxon>
    </lineage>
</organism>
<evidence type="ECO:0000256" key="3">
    <source>
        <dbReference type="ARBA" id="ARBA00022832"/>
    </source>
</evidence>
<accession>A0A368HCV6</accession>
<comment type="similarity">
    <text evidence="1">Belongs to the ATP-dependent AMP-binding enzyme family.</text>
</comment>
<dbReference type="SUPFAM" id="SSF56801">
    <property type="entry name" value="Acetyl-CoA synthetase-like"/>
    <property type="match status" value="1"/>
</dbReference>
<keyword evidence="3" id="KW-0276">Fatty acid metabolism</keyword>
<dbReference type="GO" id="GO:0006633">
    <property type="term" value="P:fatty acid biosynthetic process"/>
    <property type="evidence" value="ECO:0007669"/>
    <property type="project" value="TreeGrafter"/>
</dbReference>
<keyword evidence="4" id="KW-0443">Lipid metabolism</keyword>
<dbReference type="AlphaFoldDB" id="A0A368HCV6"/>
<keyword evidence="8" id="KW-1185">Reference proteome</keyword>
<protein>
    <submittedName>
        <fullName evidence="7">Uncharacterized protein</fullName>
    </submittedName>
</protein>
<evidence type="ECO:0000256" key="1">
    <source>
        <dbReference type="ARBA" id="ARBA00006432"/>
    </source>
</evidence>
<dbReference type="OrthoDB" id="9757559at2"/>
<evidence type="ECO:0000313" key="8">
    <source>
        <dbReference type="Proteomes" id="UP000253250"/>
    </source>
</evidence>
<dbReference type="CDD" id="cd05931">
    <property type="entry name" value="FAAL"/>
    <property type="match status" value="1"/>
</dbReference>
<keyword evidence="2" id="KW-0436">Ligase</keyword>
<name>A0A368HCV6_9GAMM</name>
<evidence type="ECO:0000259" key="6">
    <source>
        <dbReference type="Pfam" id="PF23024"/>
    </source>
</evidence>
<dbReference type="InterPro" id="IPR000873">
    <property type="entry name" value="AMP-dep_synth/lig_dom"/>
</dbReference>
<gene>
    <name evidence="7" type="ORF">C4900_10100</name>
</gene>
<reference evidence="7 8" key="1">
    <citation type="submission" date="2018-02" db="EMBL/GenBank/DDBJ databases">
        <title>Insights into the biology of acidophilic members of the Acidiferrobacteraceae family derived from comparative genomic analyses.</title>
        <authorList>
            <person name="Issotta F."/>
            <person name="Thyssen C."/>
            <person name="Mena C."/>
            <person name="Moya A."/>
            <person name="Bellenberg S."/>
            <person name="Sproer C."/>
            <person name="Covarrubias P.C."/>
            <person name="Sand W."/>
            <person name="Quatrini R."/>
            <person name="Vera M."/>
        </authorList>
    </citation>
    <scope>NUCLEOTIDE SEQUENCE [LARGE SCALE GENOMIC DNA]</scope>
    <source>
        <strain evidence="8">m-1</strain>
    </source>
</reference>
<dbReference type="Pfam" id="PF23024">
    <property type="entry name" value="AMP-dom_DIP2-like"/>
    <property type="match status" value="1"/>
</dbReference>
<dbReference type="GO" id="GO:0005886">
    <property type="term" value="C:plasma membrane"/>
    <property type="evidence" value="ECO:0007669"/>
    <property type="project" value="TreeGrafter"/>
</dbReference>
<dbReference type="FunFam" id="3.40.50.12780:FF:000013">
    <property type="entry name" value="Long-chain-fatty-acid--AMP ligase FadD32"/>
    <property type="match status" value="1"/>
</dbReference>
<evidence type="ECO:0000256" key="4">
    <source>
        <dbReference type="ARBA" id="ARBA00023098"/>
    </source>
</evidence>
<dbReference type="InterPro" id="IPR020845">
    <property type="entry name" value="AMP-binding_CS"/>
</dbReference>
<dbReference type="Gene3D" id="3.30.300.30">
    <property type="match status" value="1"/>
</dbReference>
<evidence type="ECO:0000256" key="2">
    <source>
        <dbReference type="ARBA" id="ARBA00022598"/>
    </source>
</evidence>
<dbReference type="PANTHER" id="PTHR22754:SF32">
    <property type="entry name" value="DISCO-INTERACTING PROTEIN 2"/>
    <property type="match status" value="1"/>
</dbReference>
<dbReference type="GO" id="GO:0071766">
    <property type="term" value="P:Actinobacterium-type cell wall biogenesis"/>
    <property type="evidence" value="ECO:0007669"/>
    <property type="project" value="UniProtKB-ARBA"/>
</dbReference>
<evidence type="ECO:0000259" key="5">
    <source>
        <dbReference type="Pfam" id="PF00501"/>
    </source>
</evidence>
<dbReference type="EMBL" id="PSYR01000002">
    <property type="protein sequence ID" value="RCN56198.1"/>
    <property type="molecule type" value="Genomic_DNA"/>
</dbReference>
<dbReference type="Proteomes" id="UP000253250">
    <property type="component" value="Unassembled WGS sequence"/>
</dbReference>
<dbReference type="PROSITE" id="PS00455">
    <property type="entry name" value="AMP_BINDING"/>
    <property type="match status" value="1"/>
</dbReference>
<dbReference type="InterPro" id="IPR045851">
    <property type="entry name" value="AMP-bd_C_sf"/>
</dbReference>
<feature type="domain" description="AMP-binding enzyme C-terminal" evidence="6">
    <location>
        <begin position="448"/>
        <end position="560"/>
    </location>
</feature>
<dbReference type="InterPro" id="IPR042099">
    <property type="entry name" value="ANL_N_sf"/>
</dbReference>
<dbReference type="Pfam" id="PF00501">
    <property type="entry name" value="AMP-binding"/>
    <property type="match status" value="1"/>
</dbReference>
<dbReference type="InterPro" id="IPR040097">
    <property type="entry name" value="FAAL/FAAC"/>
</dbReference>
<evidence type="ECO:0000313" key="7">
    <source>
        <dbReference type="EMBL" id="RCN56198.1"/>
    </source>
</evidence>
<dbReference type="Gene3D" id="3.40.50.12780">
    <property type="entry name" value="N-terminal domain of ligase-like"/>
    <property type="match status" value="1"/>
</dbReference>
<proteinExistence type="inferred from homology"/>
<dbReference type="InterPro" id="IPR025110">
    <property type="entry name" value="AMP-bd_C"/>
</dbReference>
<feature type="domain" description="AMP-dependent synthetase/ligase" evidence="5">
    <location>
        <begin position="10"/>
        <end position="404"/>
    </location>
</feature>
<dbReference type="GO" id="GO:0070566">
    <property type="term" value="F:adenylyltransferase activity"/>
    <property type="evidence" value="ECO:0007669"/>
    <property type="project" value="TreeGrafter"/>
</dbReference>
<sequence length="596" mass="66004">METIVEICNNHARTRPEKTALIMLDERGEEAERLSYSTLDEKARCIAARLQLRYEVGNRALMLFRPGLEFIVAFLACQYAGMVPVPVSLSSRKPHHLRRIEHISMDAGIALVITASDWQADIHEWLKDSPLGDLECLVPHCAKPGPEWVVPTLAADDLAFLQYTSGSTGNPKGVMVTHANLIHNEQVIKYKYQHDADVVVGGWLPFYHDMGLIGLILQTIYLGASLVLMAPVSFVKRPANWLRAINRYRISSSGGPNFGFEHCVARIRDEEIEGIDLSCWRICFNGAEPVKYSSMRAFADRFSKYGFRYESFYPCYGLAEATLFVSGGTPGVAARQMCINRDELELNRVVPVVEGHPLAYTVVSSGRPHDLEVAIVDPSTDSRLGERQVGEVWVHGCSVASGYWQDPDKTNDTFRASVAGELGTHYMRTGDLGFLDGSELYITGRIKDLVIINGRNIYPQDIEYLTSRINSRFAAGLSAAFAVDGGTSEAVVIVQEVNTRGGVERETLVSLSEAVRREVANNFDVTVASVVLTSLGTIPRTTSGKIQRGKTKALWAKAALEPLYESRLAGGQAHSWQSLELSTEQRRRRRKPPVSA</sequence>
<dbReference type="PANTHER" id="PTHR22754">
    <property type="entry name" value="DISCO-INTERACTING PROTEIN 2 DIP2 -RELATED"/>
    <property type="match status" value="1"/>
</dbReference>
<comment type="caution">
    <text evidence="7">The sequence shown here is derived from an EMBL/GenBank/DDBJ whole genome shotgun (WGS) entry which is preliminary data.</text>
</comment>
<dbReference type="RefSeq" id="WP_114283029.1">
    <property type="nucleotide sequence ID" value="NZ_PSYR01000002.1"/>
</dbReference>